<dbReference type="PANTHER" id="PTHR48106:SF2">
    <property type="entry name" value="ZN2+-BINDING DEHYDROGENASE"/>
    <property type="match status" value="1"/>
</dbReference>
<dbReference type="EMBL" id="JBHLTC010000057">
    <property type="protein sequence ID" value="MFC0629426.1"/>
    <property type="molecule type" value="Genomic_DNA"/>
</dbReference>
<dbReference type="Gene3D" id="3.90.180.10">
    <property type="entry name" value="Medium-chain alcohol dehydrogenases, catalytic domain"/>
    <property type="match status" value="1"/>
</dbReference>
<dbReference type="Proteomes" id="UP001589890">
    <property type="component" value="Unassembled WGS sequence"/>
</dbReference>
<evidence type="ECO:0000313" key="5">
    <source>
        <dbReference type="Proteomes" id="UP001589890"/>
    </source>
</evidence>
<dbReference type="SUPFAM" id="SSF50129">
    <property type="entry name" value="GroES-like"/>
    <property type="match status" value="1"/>
</dbReference>
<dbReference type="InterPro" id="IPR020843">
    <property type="entry name" value="ER"/>
</dbReference>
<feature type="domain" description="Enoyl reductase (ER)" evidence="3">
    <location>
        <begin position="10"/>
        <end position="304"/>
    </location>
</feature>
<evidence type="ECO:0000256" key="2">
    <source>
        <dbReference type="ARBA" id="ARBA00023002"/>
    </source>
</evidence>
<name>A0ABV6QXQ4_9ACTN</name>
<dbReference type="Pfam" id="PF13602">
    <property type="entry name" value="ADH_zinc_N_2"/>
    <property type="match status" value="1"/>
</dbReference>
<gene>
    <name evidence="4" type="ORF">ACFFGN_35505</name>
</gene>
<sequence length="306" mass="31410">MRAIQIDRFGGPEVLRVEGVAEVKANPGEVLIRVIATSINPVDDKTRSGTFGPGVPPLPSTLGWDLAGIVLDGGASGLAVGARVIAMSHQLDTGRGTWADLVALPADSVAPAPESISLVEAATLPLPGLTALQTLKWLATSPGERLLVAGAGGAVGGLALQLAAARGVLVDALVARDAHLDFAKSHGADFATTDPAALAHHHYDAVFDTFGAFTFGAFVTDAVADGGRYASVATQAGPVPDLSARNIRTTVNQVREDGPGLRTLAEYVDQGAVSPRVDSTFGIHDIQPAHHRFAQGGLAGKVTLTF</sequence>
<dbReference type="GO" id="GO:0016491">
    <property type="term" value="F:oxidoreductase activity"/>
    <property type="evidence" value="ECO:0007669"/>
    <property type="project" value="UniProtKB-KW"/>
</dbReference>
<organism evidence="4 5">
    <name type="scientific">Kribbella deserti</name>
    <dbReference type="NCBI Taxonomy" id="1926257"/>
    <lineage>
        <taxon>Bacteria</taxon>
        <taxon>Bacillati</taxon>
        <taxon>Actinomycetota</taxon>
        <taxon>Actinomycetes</taxon>
        <taxon>Propionibacteriales</taxon>
        <taxon>Kribbellaceae</taxon>
        <taxon>Kribbella</taxon>
    </lineage>
</organism>
<evidence type="ECO:0000256" key="1">
    <source>
        <dbReference type="ARBA" id="ARBA00022857"/>
    </source>
</evidence>
<keyword evidence="2 4" id="KW-0560">Oxidoreductase</keyword>
<dbReference type="InterPro" id="IPR011032">
    <property type="entry name" value="GroES-like_sf"/>
</dbReference>
<dbReference type="EC" id="1.-.-.-" evidence="4"/>
<dbReference type="PANTHER" id="PTHR48106">
    <property type="entry name" value="QUINONE OXIDOREDUCTASE PIG3-RELATED"/>
    <property type="match status" value="1"/>
</dbReference>
<dbReference type="Pfam" id="PF08240">
    <property type="entry name" value="ADH_N"/>
    <property type="match status" value="1"/>
</dbReference>
<dbReference type="CDD" id="cd05289">
    <property type="entry name" value="MDR_like_2"/>
    <property type="match status" value="1"/>
</dbReference>
<evidence type="ECO:0000259" key="3">
    <source>
        <dbReference type="SMART" id="SM00829"/>
    </source>
</evidence>
<dbReference type="InterPro" id="IPR036291">
    <property type="entry name" value="NAD(P)-bd_dom_sf"/>
</dbReference>
<protein>
    <submittedName>
        <fullName evidence="4">NADP-dependent oxidoreductase</fullName>
        <ecNumber evidence="4">1.-.-.-</ecNumber>
    </submittedName>
</protein>
<reference evidence="4 5" key="1">
    <citation type="submission" date="2024-09" db="EMBL/GenBank/DDBJ databases">
        <authorList>
            <person name="Sun Q."/>
            <person name="Mori K."/>
        </authorList>
    </citation>
    <scope>NUCLEOTIDE SEQUENCE [LARGE SCALE GENOMIC DNA]</scope>
    <source>
        <strain evidence="4 5">CGMCC 1.15906</strain>
    </source>
</reference>
<keyword evidence="1" id="KW-0521">NADP</keyword>
<evidence type="ECO:0000313" key="4">
    <source>
        <dbReference type="EMBL" id="MFC0629426.1"/>
    </source>
</evidence>
<dbReference type="RefSeq" id="WP_380057486.1">
    <property type="nucleotide sequence ID" value="NZ_JBHLTC010000057.1"/>
</dbReference>
<dbReference type="SMART" id="SM00829">
    <property type="entry name" value="PKS_ER"/>
    <property type="match status" value="1"/>
</dbReference>
<dbReference type="Gene3D" id="3.40.50.720">
    <property type="entry name" value="NAD(P)-binding Rossmann-like Domain"/>
    <property type="match status" value="1"/>
</dbReference>
<accession>A0ABV6QXQ4</accession>
<keyword evidence="5" id="KW-1185">Reference proteome</keyword>
<dbReference type="SUPFAM" id="SSF51735">
    <property type="entry name" value="NAD(P)-binding Rossmann-fold domains"/>
    <property type="match status" value="1"/>
</dbReference>
<proteinExistence type="predicted"/>
<comment type="caution">
    <text evidence="4">The sequence shown here is derived from an EMBL/GenBank/DDBJ whole genome shotgun (WGS) entry which is preliminary data.</text>
</comment>
<dbReference type="InterPro" id="IPR013154">
    <property type="entry name" value="ADH-like_N"/>
</dbReference>